<name>A0A830BLI2_9LAMI</name>
<proteinExistence type="predicted"/>
<keyword evidence="3" id="KW-1185">Reference proteome</keyword>
<reference evidence="1" key="1">
    <citation type="submission" date="2020-07" db="EMBL/GenBank/DDBJ databases">
        <title>Ethylene signaling mediates host invasion by parasitic plants.</title>
        <authorList>
            <person name="Yoshida S."/>
        </authorList>
    </citation>
    <scope>NUCLEOTIDE SEQUENCE</scope>
    <source>
        <strain evidence="1">Okayama</strain>
    </source>
</reference>
<gene>
    <name evidence="1" type="ORF">PHJA_000693100</name>
    <name evidence="2" type="ORF">PHJA_001964200</name>
</gene>
<dbReference type="EMBL" id="BMAC01000518">
    <property type="protein sequence ID" value="GFP98202.1"/>
    <property type="molecule type" value="Genomic_DNA"/>
</dbReference>
<accession>A0A830BLI2</accession>
<evidence type="ECO:0000313" key="1">
    <source>
        <dbReference type="EMBL" id="GFP85494.1"/>
    </source>
</evidence>
<dbReference type="AlphaFoldDB" id="A0A830BLI2"/>
<organism evidence="1 3">
    <name type="scientific">Phtheirospermum japonicum</name>
    <dbReference type="NCBI Taxonomy" id="374723"/>
    <lineage>
        <taxon>Eukaryota</taxon>
        <taxon>Viridiplantae</taxon>
        <taxon>Streptophyta</taxon>
        <taxon>Embryophyta</taxon>
        <taxon>Tracheophyta</taxon>
        <taxon>Spermatophyta</taxon>
        <taxon>Magnoliopsida</taxon>
        <taxon>eudicotyledons</taxon>
        <taxon>Gunneridae</taxon>
        <taxon>Pentapetalae</taxon>
        <taxon>asterids</taxon>
        <taxon>lamiids</taxon>
        <taxon>Lamiales</taxon>
        <taxon>Orobanchaceae</taxon>
        <taxon>Orobanchaceae incertae sedis</taxon>
        <taxon>Phtheirospermum</taxon>
    </lineage>
</organism>
<sequence length="62" mass="7305">MRHPWEHVVGMGLGAVFANQLVKWDVKAQEDLDKLLIKANEANQRRYFGKSSFFFLVVWIIR</sequence>
<dbReference type="PANTHER" id="PTHR36052:SF1">
    <property type="entry name" value="EXCITATORY AMINO ACID TRANSPORTER"/>
    <property type="match status" value="1"/>
</dbReference>
<comment type="caution">
    <text evidence="1">The sequence shown here is derived from an EMBL/GenBank/DDBJ whole genome shotgun (WGS) entry which is preliminary data.</text>
</comment>
<protein>
    <submittedName>
        <fullName evidence="1">Uncharacterized protein</fullName>
    </submittedName>
</protein>
<dbReference type="OrthoDB" id="523796at2759"/>
<dbReference type="Proteomes" id="UP000653305">
    <property type="component" value="Unassembled WGS sequence"/>
</dbReference>
<dbReference type="PANTHER" id="PTHR36052">
    <property type="entry name" value="EXCITATORY AMINO ACID TRANSPORTER"/>
    <property type="match status" value="1"/>
</dbReference>
<dbReference type="EMBL" id="BMAC01000106">
    <property type="protein sequence ID" value="GFP85494.1"/>
    <property type="molecule type" value="Genomic_DNA"/>
</dbReference>
<evidence type="ECO:0000313" key="2">
    <source>
        <dbReference type="EMBL" id="GFP98202.1"/>
    </source>
</evidence>
<evidence type="ECO:0000313" key="3">
    <source>
        <dbReference type="Proteomes" id="UP000653305"/>
    </source>
</evidence>